<evidence type="ECO:0000259" key="1">
    <source>
        <dbReference type="Pfam" id="PF22917"/>
    </source>
</evidence>
<accession>A0A4Y8CPM4</accession>
<dbReference type="OrthoDB" id="1731983at2759"/>
<keyword evidence="3" id="KW-1185">Reference proteome</keyword>
<reference evidence="2 3" key="1">
    <citation type="submission" date="2017-11" db="EMBL/GenBank/DDBJ databases">
        <title>Comparative genomics of Botrytis spp.</title>
        <authorList>
            <person name="Valero-Jimenez C.A."/>
            <person name="Tapia P."/>
            <person name="Veloso J."/>
            <person name="Silva-Moreno E."/>
            <person name="Staats M."/>
            <person name="Valdes J.H."/>
            <person name="Van Kan J.A.L."/>
        </authorList>
    </citation>
    <scope>NUCLEOTIDE SEQUENCE [LARGE SCALE GENOMIC DNA]</scope>
    <source>
        <strain evidence="2 3">MUCL2830</strain>
    </source>
</reference>
<dbReference type="EMBL" id="PHWZ01000429">
    <property type="protein sequence ID" value="TEY40638.1"/>
    <property type="molecule type" value="Genomic_DNA"/>
</dbReference>
<dbReference type="STRING" id="38488.A0A4Y8CPM4"/>
<evidence type="ECO:0000313" key="2">
    <source>
        <dbReference type="EMBL" id="TEY40638.1"/>
    </source>
</evidence>
<comment type="caution">
    <text evidence="2">The sequence shown here is derived from an EMBL/GenBank/DDBJ whole genome shotgun (WGS) entry which is preliminary data.</text>
</comment>
<dbReference type="Pfam" id="PF22917">
    <property type="entry name" value="PRISE"/>
    <property type="match status" value="1"/>
</dbReference>
<dbReference type="Proteomes" id="UP000297299">
    <property type="component" value="Unassembled WGS sequence"/>
</dbReference>
<protein>
    <recommendedName>
        <fullName evidence="1">PRISE-like Rossmann-fold domain-containing protein</fullName>
    </recommendedName>
</protein>
<name>A0A4Y8CPM4_9HELO</name>
<feature type="domain" description="PRISE-like Rossmann-fold" evidence="1">
    <location>
        <begin position="27"/>
        <end position="105"/>
    </location>
</feature>
<organism evidence="2 3">
    <name type="scientific">Botryotinia calthae</name>
    <dbReference type="NCBI Taxonomy" id="38488"/>
    <lineage>
        <taxon>Eukaryota</taxon>
        <taxon>Fungi</taxon>
        <taxon>Dikarya</taxon>
        <taxon>Ascomycota</taxon>
        <taxon>Pezizomycotina</taxon>
        <taxon>Leotiomycetes</taxon>
        <taxon>Helotiales</taxon>
        <taxon>Sclerotiniaceae</taxon>
        <taxon>Botryotinia</taxon>
    </lineage>
</organism>
<gene>
    <name evidence="2" type="ORF">BOTCAL_0430g00030</name>
</gene>
<evidence type="ECO:0000313" key="3">
    <source>
        <dbReference type="Proteomes" id="UP000297299"/>
    </source>
</evidence>
<dbReference type="AlphaFoldDB" id="A0A4Y8CPM4"/>
<dbReference type="InterPro" id="IPR055222">
    <property type="entry name" value="PRISE-like_Rossmann-fold"/>
</dbReference>
<sequence>MLWVAKAVNSLCQNLESFGYGIYIQNGSFTEPLEESMVDNLSSDYAKTVAYPGYRRVLTDACKDRSWKWSEICSDAVVGFSPIGSNFSLALHWAQYLLLYAYNHGIFEPADYGKVEFAFPGSEGG</sequence>
<dbReference type="Gene3D" id="3.40.50.720">
    <property type="entry name" value="NAD(P)-binding Rossmann-like Domain"/>
    <property type="match status" value="1"/>
</dbReference>
<proteinExistence type="predicted"/>